<accession>X6MIZ8</accession>
<feature type="region of interest" description="Disordered" evidence="1">
    <location>
        <begin position="481"/>
        <end position="502"/>
    </location>
</feature>
<feature type="region of interest" description="Disordered" evidence="1">
    <location>
        <begin position="1"/>
        <end position="63"/>
    </location>
</feature>
<evidence type="ECO:0000256" key="2">
    <source>
        <dbReference type="SAM" id="Phobius"/>
    </source>
</evidence>
<keyword evidence="2" id="KW-1133">Transmembrane helix</keyword>
<reference evidence="3 4" key="1">
    <citation type="journal article" date="2013" name="Curr. Biol.">
        <title>The Genome of the Foraminiferan Reticulomyxa filosa.</title>
        <authorList>
            <person name="Glockner G."/>
            <person name="Hulsmann N."/>
            <person name="Schleicher M."/>
            <person name="Noegel A.A."/>
            <person name="Eichinger L."/>
            <person name="Gallinger C."/>
            <person name="Pawlowski J."/>
            <person name="Sierra R."/>
            <person name="Euteneuer U."/>
            <person name="Pillet L."/>
            <person name="Moustafa A."/>
            <person name="Platzer M."/>
            <person name="Groth M."/>
            <person name="Szafranski K."/>
            <person name="Schliwa M."/>
        </authorList>
    </citation>
    <scope>NUCLEOTIDE SEQUENCE [LARGE SCALE GENOMIC DNA]</scope>
</reference>
<dbReference type="GO" id="GO:0005634">
    <property type="term" value="C:nucleus"/>
    <property type="evidence" value="ECO:0007669"/>
    <property type="project" value="TreeGrafter"/>
</dbReference>
<dbReference type="AlphaFoldDB" id="X6MIZ8"/>
<feature type="transmembrane region" description="Helical" evidence="2">
    <location>
        <begin position="266"/>
        <end position="286"/>
    </location>
</feature>
<dbReference type="EMBL" id="ASPP01020479">
    <property type="protein sequence ID" value="ETO13651.1"/>
    <property type="molecule type" value="Genomic_DNA"/>
</dbReference>
<dbReference type="Gene3D" id="1.25.40.180">
    <property type="match status" value="1"/>
</dbReference>
<proteinExistence type="predicted"/>
<keyword evidence="2" id="KW-0472">Membrane</keyword>
<feature type="compositionally biased region" description="Basic residues" evidence="1">
    <location>
        <begin position="20"/>
        <end position="59"/>
    </location>
</feature>
<feature type="compositionally biased region" description="Basic and acidic residues" evidence="1">
    <location>
        <begin position="1"/>
        <end position="19"/>
    </location>
</feature>
<keyword evidence="2" id="KW-0812">Transmembrane</keyword>
<gene>
    <name evidence="3" type="ORF">RFI_23717</name>
</gene>
<feature type="compositionally biased region" description="Basic and acidic residues" evidence="1">
    <location>
        <begin position="481"/>
        <end position="496"/>
    </location>
</feature>
<dbReference type="GO" id="GO:0033186">
    <property type="term" value="C:CAF-1 complex"/>
    <property type="evidence" value="ECO:0007669"/>
    <property type="project" value="TreeGrafter"/>
</dbReference>
<keyword evidence="4" id="KW-1185">Reference proteome</keyword>
<dbReference type="SUPFAM" id="SSF48371">
    <property type="entry name" value="ARM repeat"/>
    <property type="match status" value="1"/>
</dbReference>
<evidence type="ECO:0000256" key="1">
    <source>
        <dbReference type="SAM" id="MobiDB-lite"/>
    </source>
</evidence>
<evidence type="ECO:0000313" key="3">
    <source>
        <dbReference type="EMBL" id="ETO13651.1"/>
    </source>
</evidence>
<sequence>KKQDKELTEQQKQQKEDKKNKKRKKKKQREKRKKKKKEQKEKKKKNENKQKEKKQKKEKNKQWTNMHNAFSKNATPLQFVIGTQPVTLNPMKLSKGKYGWKSNGKMKVMLAGKQVMANYHVQGIVQSVRKATANDTAPTASEMLIMLEKGQGMNILSDNTTNNNILDITSSTANASASVDVSRLGVEARTKVGPILRKKSPLTHLQLYIRDLICNRDRSKEQVLEKLHKMPWFDYDTRSFILASLLDVRHLSNELNHSHTYKYMHVYTYIFIYIYIYLAYVQTTYVKMLVSRIEFLAEICGDLNDYYNISFELAEALIEQIQLNDESNSCNSTLQLNCIKYLVELYVHRAINIDSVVNTLFWTTESSVKRFQQGDRLPINSLCEFLNTCSKYIYRGDTDDKASRCHLFVSSIKRQFSLMERLAKALVYLDSINCGDLHFEKKIDMALEPFCTKKLSELKQEAMAKQNHHVASCHRLKREKIKSEHEKKAKERDAKKQFNTQYSKNTKFTSSDSVLLRTALKPSSEIAAELHASQNPIHSKDKSTLSNASAYSLQGFSLYPTDGDDSQKPTPYFVYLPTDPQPNS</sequence>
<dbReference type="GO" id="GO:0006334">
    <property type="term" value="P:nucleosome assembly"/>
    <property type="evidence" value="ECO:0007669"/>
    <property type="project" value="TreeGrafter"/>
</dbReference>
<comment type="caution">
    <text evidence="3">The sequence shown here is derived from an EMBL/GenBank/DDBJ whole genome shotgun (WGS) entry which is preliminary data.</text>
</comment>
<dbReference type="InterPro" id="IPR016024">
    <property type="entry name" value="ARM-type_fold"/>
</dbReference>
<feature type="non-terminal residue" evidence="3">
    <location>
        <position position="1"/>
    </location>
</feature>
<protein>
    <submittedName>
        <fullName evidence="3">Uncharacterized protein</fullName>
    </submittedName>
</protein>
<dbReference type="PANTHER" id="PTHR15272">
    <property type="entry name" value="CHROMATIN ASSEMBLY FACTOR 1 SUBUNIT A CAF-1 SUBUNIT A"/>
    <property type="match status" value="1"/>
</dbReference>
<evidence type="ECO:0000313" key="4">
    <source>
        <dbReference type="Proteomes" id="UP000023152"/>
    </source>
</evidence>
<feature type="region of interest" description="Disordered" evidence="1">
    <location>
        <begin position="556"/>
        <end position="584"/>
    </location>
</feature>
<name>X6MIZ8_RETFI</name>
<organism evidence="3 4">
    <name type="scientific">Reticulomyxa filosa</name>
    <dbReference type="NCBI Taxonomy" id="46433"/>
    <lineage>
        <taxon>Eukaryota</taxon>
        <taxon>Sar</taxon>
        <taxon>Rhizaria</taxon>
        <taxon>Retaria</taxon>
        <taxon>Foraminifera</taxon>
        <taxon>Monothalamids</taxon>
        <taxon>Reticulomyxidae</taxon>
        <taxon>Reticulomyxa</taxon>
    </lineage>
</organism>
<dbReference type="PANTHER" id="PTHR15272:SF0">
    <property type="entry name" value="CHROMATIN ASSEMBLY FACTOR 1 SUBUNIT A"/>
    <property type="match status" value="1"/>
</dbReference>
<dbReference type="Proteomes" id="UP000023152">
    <property type="component" value="Unassembled WGS sequence"/>
</dbReference>